<gene>
    <name evidence="6" type="ORF">K444DRAFT_628892</name>
</gene>
<evidence type="ECO:0000313" key="6">
    <source>
        <dbReference type="EMBL" id="PMD60858.1"/>
    </source>
</evidence>
<accession>A0A2J6TD14</accession>
<organism evidence="6 7">
    <name type="scientific">Hyaloscypha bicolor E</name>
    <dbReference type="NCBI Taxonomy" id="1095630"/>
    <lineage>
        <taxon>Eukaryota</taxon>
        <taxon>Fungi</taxon>
        <taxon>Dikarya</taxon>
        <taxon>Ascomycota</taxon>
        <taxon>Pezizomycotina</taxon>
        <taxon>Leotiomycetes</taxon>
        <taxon>Helotiales</taxon>
        <taxon>Hyaloscyphaceae</taxon>
        <taxon>Hyaloscypha</taxon>
        <taxon>Hyaloscypha bicolor</taxon>
    </lineage>
</organism>
<keyword evidence="1" id="KW-0479">Metal-binding</keyword>
<evidence type="ECO:0000313" key="7">
    <source>
        <dbReference type="Proteomes" id="UP000235371"/>
    </source>
</evidence>
<evidence type="ECO:0000259" key="5">
    <source>
        <dbReference type="PROSITE" id="PS50865"/>
    </source>
</evidence>
<dbReference type="OrthoDB" id="432970at2759"/>
<sequence length="197" mass="22831">MDIQSSTKISKCSICQNPTNLVCSGCSEDPLNENKKTRYCSRDCQSVDWPLHKRSCQMPRARVATGILEVPVDLKNHRREVVRTNHLNLRNMERHEVLRVVLKHGGEVYAPDIASAQYGFYKPVAVWDEFVDTRVNRFVWMEENRLSARNLLRLRKGEFELRETELLEFIKGRTRLDTELVQEAFEIIKGAAAEGRI</sequence>
<protein>
    <recommendedName>
        <fullName evidence="5">MYND-type domain-containing protein</fullName>
    </recommendedName>
</protein>
<dbReference type="GO" id="GO:0008270">
    <property type="term" value="F:zinc ion binding"/>
    <property type="evidence" value="ECO:0007669"/>
    <property type="project" value="UniProtKB-KW"/>
</dbReference>
<dbReference type="GeneID" id="36591048"/>
<dbReference type="EMBL" id="KZ613787">
    <property type="protein sequence ID" value="PMD60858.1"/>
    <property type="molecule type" value="Genomic_DNA"/>
</dbReference>
<evidence type="ECO:0000256" key="1">
    <source>
        <dbReference type="ARBA" id="ARBA00022723"/>
    </source>
</evidence>
<dbReference type="Gene3D" id="6.10.140.2220">
    <property type="match status" value="1"/>
</dbReference>
<dbReference type="InterPro" id="IPR002893">
    <property type="entry name" value="Znf_MYND"/>
</dbReference>
<keyword evidence="7" id="KW-1185">Reference proteome</keyword>
<dbReference type="Pfam" id="PF01753">
    <property type="entry name" value="zf-MYND"/>
    <property type="match status" value="1"/>
</dbReference>
<keyword evidence="2 4" id="KW-0863">Zinc-finger</keyword>
<keyword evidence="3" id="KW-0862">Zinc</keyword>
<dbReference type="Proteomes" id="UP000235371">
    <property type="component" value="Unassembled WGS sequence"/>
</dbReference>
<reference evidence="6 7" key="1">
    <citation type="submission" date="2016-04" db="EMBL/GenBank/DDBJ databases">
        <title>A degradative enzymes factory behind the ericoid mycorrhizal symbiosis.</title>
        <authorList>
            <consortium name="DOE Joint Genome Institute"/>
            <person name="Martino E."/>
            <person name="Morin E."/>
            <person name="Grelet G."/>
            <person name="Kuo A."/>
            <person name="Kohler A."/>
            <person name="Daghino S."/>
            <person name="Barry K."/>
            <person name="Choi C."/>
            <person name="Cichocki N."/>
            <person name="Clum A."/>
            <person name="Copeland A."/>
            <person name="Hainaut M."/>
            <person name="Haridas S."/>
            <person name="Labutti K."/>
            <person name="Lindquist E."/>
            <person name="Lipzen A."/>
            <person name="Khouja H.-R."/>
            <person name="Murat C."/>
            <person name="Ohm R."/>
            <person name="Olson A."/>
            <person name="Spatafora J."/>
            <person name="Veneault-Fourrey C."/>
            <person name="Henrissat B."/>
            <person name="Grigoriev I."/>
            <person name="Martin F."/>
            <person name="Perotto S."/>
        </authorList>
    </citation>
    <scope>NUCLEOTIDE SEQUENCE [LARGE SCALE GENOMIC DNA]</scope>
    <source>
        <strain evidence="6 7">E</strain>
    </source>
</reference>
<evidence type="ECO:0000256" key="4">
    <source>
        <dbReference type="PROSITE-ProRule" id="PRU00134"/>
    </source>
</evidence>
<dbReference type="InParanoid" id="A0A2J6TD14"/>
<feature type="domain" description="MYND-type" evidence="5">
    <location>
        <begin position="12"/>
        <end position="56"/>
    </location>
</feature>
<proteinExistence type="predicted"/>
<dbReference type="AlphaFoldDB" id="A0A2J6TD14"/>
<evidence type="ECO:0000256" key="2">
    <source>
        <dbReference type="ARBA" id="ARBA00022771"/>
    </source>
</evidence>
<dbReference type="PROSITE" id="PS50865">
    <property type="entry name" value="ZF_MYND_2"/>
    <property type="match status" value="1"/>
</dbReference>
<dbReference type="RefSeq" id="XP_024737762.1">
    <property type="nucleotide sequence ID" value="XM_024882971.1"/>
</dbReference>
<name>A0A2J6TD14_9HELO</name>
<dbReference type="SUPFAM" id="SSF144232">
    <property type="entry name" value="HIT/MYND zinc finger-like"/>
    <property type="match status" value="1"/>
</dbReference>
<evidence type="ECO:0000256" key="3">
    <source>
        <dbReference type="ARBA" id="ARBA00022833"/>
    </source>
</evidence>